<dbReference type="STRING" id="927083.DB32_006975"/>
<dbReference type="KEGG" id="samy:DB32_006975"/>
<name>A0A0F6YLS5_9BACT</name>
<gene>
    <name evidence="1" type="ORF">DB32_006975</name>
</gene>
<sequence>MRRGGAFVLERLRSAPLVLVLCACGGGGGEPGPGPHDGGPLPSTCEDLFEGEPELALEIGRITDGAFTRWSDGDEVAFAWGPQGGTMIVPTLRADASLDPDDETPCVSVEIANLEPEGGTAFEGFRGARVALAGARDGDRVVVQDVFDQLGWIEIPRDTPLELDVVVRGRRAAAHGRVALTIVPPRPAIPPECESLPTTGSGCRYRIVPATARVVRISEASEGSAQCPAASDARFVETEVTIDPAYAACTTVTTRPGSALVLQQYLPSSACLESLGVVEGSTLDAELRVIFAGTCSPVLEQITGLDACGDACVGTP</sequence>
<protein>
    <recommendedName>
        <fullName evidence="3">Lipoprotein</fullName>
    </recommendedName>
</protein>
<evidence type="ECO:0008006" key="3">
    <source>
        <dbReference type="Google" id="ProtNLM"/>
    </source>
</evidence>
<proteinExistence type="predicted"/>
<evidence type="ECO:0000313" key="2">
    <source>
        <dbReference type="Proteomes" id="UP000034883"/>
    </source>
</evidence>
<evidence type="ECO:0000313" key="1">
    <source>
        <dbReference type="EMBL" id="AKF09826.1"/>
    </source>
</evidence>
<dbReference type="PROSITE" id="PS51257">
    <property type="entry name" value="PROKAR_LIPOPROTEIN"/>
    <property type="match status" value="1"/>
</dbReference>
<keyword evidence="2" id="KW-1185">Reference proteome</keyword>
<reference evidence="1 2" key="1">
    <citation type="submission" date="2015-03" db="EMBL/GenBank/DDBJ databases">
        <title>Genome assembly of Sandaracinus amylolyticus DSM 53668.</title>
        <authorList>
            <person name="Sharma G."/>
            <person name="Subramanian S."/>
        </authorList>
    </citation>
    <scope>NUCLEOTIDE SEQUENCE [LARGE SCALE GENOMIC DNA]</scope>
    <source>
        <strain evidence="1 2">DSM 53668</strain>
    </source>
</reference>
<dbReference type="EMBL" id="CP011125">
    <property type="protein sequence ID" value="AKF09826.1"/>
    <property type="molecule type" value="Genomic_DNA"/>
</dbReference>
<organism evidence="1 2">
    <name type="scientific">Sandaracinus amylolyticus</name>
    <dbReference type="NCBI Taxonomy" id="927083"/>
    <lineage>
        <taxon>Bacteria</taxon>
        <taxon>Pseudomonadati</taxon>
        <taxon>Myxococcota</taxon>
        <taxon>Polyangia</taxon>
        <taxon>Polyangiales</taxon>
        <taxon>Sandaracinaceae</taxon>
        <taxon>Sandaracinus</taxon>
    </lineage>
</organism>
<dbReference type="AlphaFoldDB" id="A0A0F6YLS5"/>
<accession>A0A0F6YLS5</accession>
<dbReference type="Proteomes" id="UP000034883">
    <property type="component" value="Chromosome"/>
</dbReference>